<evidence type="ECO:0000313" key="11">
    <source>
        <dbReference type="EMBL" id="AKJ28894.1"/>
    </source>
</evidence>
<evidence type="ECO:0000256" key="5">
    <source>
        <dbReference type="ARBA" id="ARBA00022490"/>
    </source>
</evidence>
<dbReference type="InterPro" id="IPR000682">
    <property type="entry name" value="PCMT"/>
</dbReference>
<dbReference type="AlphaFoldDB" id="A0A0G3BHI2"/>
<keyword evidence="7 11" id="KW-0808">Transferase</keyword>
<reference evidence="11 12" key="1">
    <citation type="submission" date="2015-05" db="EMBL/GenBank/DDBJ databases">
        <authorList>
            <person name="Tang B."/>
            <person name="Yu Y."/>
        </authorList>
    </citation>
    <scope>NUCLEOTIDE SEQUENCE [LARGE SCALE GENOMIC DNA]</scope>
    <source>
        <strain evidence="11 12">DSM 7029</strain>
    </source>
</reference>
<dbReference type="FunFam" id="3.40.50.150:FF:000010">
    <property type="entry name" value="Protein-L-isoaspartate O-methyltransferase"/>
    <property type="match status" value="1"/>
</dbReference>
<dbReference type="EC" id="2.1.1.77" evidence="3 9"/>
<keyword evidence="8" id="KW-0949">S-adenosyl-L-methionine</keyword>
<keyword evidence="5" id="KW-0963">Cytoplasm</keyword>
<keyword evidence="12" id="KW-1185">Reference proteome</keyword>
<dbReference type="Pfam" id="PF01135">
    <property type="entry name" value="PCMT"/>
    <property type="match status" value="1"/>
</dbReference>
<dbReference type="GO" id="GO:0004719">
    <property type="term" value="F:protein-L-isoaspartate (D-aspartate) O-methyltransferase activity"/>
    <property type="evidence" value="ECO:0007669"/>
    <property type="project" value="UniProtKB-UniRule"/>
</dbReference>
<gene>
    <name evidence="11" type="ORF">AAW51_2203</name>
</gene>
<accession>A0A0G3BHI2</accession>
<evidence type="ECO:0000256" key="8">
    <source>
        <dbReference type="ARBA" id="ARBA00022691"/>
    </source>
</evidence>
<evidence type="ECO:0000256" key="2">
    <source>
        <dbReference type="ARBA" id="ARBA00005369"/>
    </source>
</evidence>
<proteinExistence type="inferred from homology"/>
<organism evidence="11 12">
    <name type="scientific">Caldimonas brevitalea</name>
    <dbReference type="NCBI Taxonomy" id="413882"/>
    <lineage>
        <taxon>Bacteria</taxon>
        <taxon>Pseudomonadati</taxon>
        <taxon>Pseudomonadota</taxon>
        <taxon>Betaproteobacteria</taxon>
        <taxon>Burkholderiales</taxon>
        <taxon>Sphaerotilaceae</taxon>
        <taxon>Caldimonas</taxon>
    </lineage>
</organism>
<evidence type="ECO:0000256" key="6">
    <source>
        <dbReference type="ARBA" id="ARBA00022603"/>
    </source>
</evidence>
<evidence type="ECO:0000256" key="1">
    <source>
        <dbReference type="ARBA" id="ARBA00004496"/>
    </source>
</evidence>
<dbReference type="GO" id="GO:0030091">
    <property type="term" value="P:protein repair"/>
    <property type="evidence" value="ECO:0007669"/>
    <property type="project" value="UniProtKB-UniRule"/>
</dbReference>
<dbReference type="NCBIfam" id="TIGR00080">
    <property type="entry name" value="pimt"/>
    <property type="match status" value="1"/>
</dbReference>
<feature type="region of interest" description="Disordered" evidence="10">
    <location>
        <begin position="30"/>
        <end position="55"/>
    </location>
</feature>
<dbReference type="STRING" id="413882.AAW51_2203"/>
<protein>
    <recommendedName>
        <fullName evidence="4 9">Protein-L-isoaspartate O-methyltransferase</fullName>
        <ecNumber evidence="3 9">2.1.1.77</ecNumber>
    </recommendedName>
</protein>
<name>A0A0G3BHI2_9BURK</name>
<comment type="similarity">
    <text evidence="2">Belongs to the methyltransferase superfamily. L-isoaspartyl/D-aspartyl protein methyltransferase family.</text>
</comment>
<keyword evidence="6 11" id="KW-0489">Methyltransferase</keyword>
<sequence>MGLPAMNDATKPRVAPKAFPLSLDKVVPGGKGAAPGRAEVTPAPAKQRPAAAAASALLRPQRPLHEAAQDKARAVAPVGIGLDSELVRMRMVQKLRQQGVRDEQVLSAMQRVPRHLFVDSALATQAYEDTSLPIGLQQTISKPSVVARMLELMRGPRDAAPLPRILEIGTGCGYQAAVLSLLGRQVISVERLKPLHEKARTLLRGMRVDNVRLVWGDGMLGHGPNAPYDGIVSAAGGDAIPPAWLDQLAVGGRLVAPVLRGSGQVIVLVQRTESGYTRSEHEAVHFVPLKSGTT</sequence>
<dbReference type="PATRIC" id="fig|413882.6.peg.2310"/>
<dbReference type="Gene3D" id="3.40.50.150">
    <property type="entry name" value="Vaccinia Virus protein VP39"/>
    <property type="match status" value="1"/>
</dbReference>
<evidence type="ECO:0000313" key="12">
    <source>
        <dbReference type="Proteomes" id="UP000035352"/>
    </source>
</evidence>
<dbReference type="PANTHER" id="PTHR11579">
    <property type="entry name" value="PROTEIN-L-ISOASPARTATE O-METHYLTRANSFERASE"/>
    <property type="match status" value="1"/>
</dbReference>
<feature type="compositionally biased region" description="Low complexity" evidence="10">
    <location>
        <begin position="42"/>
        <end position="55"/>
    </location>
</feature>
<comment type="subcellular location">
    <subcellularLocation>
        <location evidence="1">Cytoplasm</location>
    </subcellularLocation>
</comment>
<dbReference type="PANTHER" id="PTHR11579:SF0">
    <property type="entry name" value="PROTEIN-L-ISOASPARTATE(D-ASPARTATE) O-METHYLTRANSFERASE"/>
    <property type="match status" value="1"/>
</dbReference>
<dbReference type="KEGG" id="pbh:AAW51_2203"/>
<dbReference type="CDD" id="cd02440">
    <property type="entry name" value="AdoMet_MTases"/>
    <property type="match status" value="1"/>
</dbReference>
<evidence type="ECO:0000256" key="9">
    <source>
        <dbReference type="NCBIfam" id="TIGR00080"/>
    </source>
</evidence>
<dbReference type="Proteomes" id="UP000035352">
    <property type="component" value="Chromosome"/>
</dbReference>
<evidence type="ECO:0000256" key="10">
    <source>
        <dbReference type="SAM" id="MobiDB-lite"/>
    </source>
</evidence>
<evidence type="ECO:0000256" key="7">
    <source>
        <dbReference type="ARBA" id="ARBA00022679"/>
    </source>
</evidence>
<dbReference type="InterPro" id="IPR029063">
    <property type="entry name" value="SAM-dependent_MTases_sf"/>
</dbReference>
<dbReference type="GO" id="GO:0005737">
    <property type="term" value="C:cytoplasm"/>
    <property type="evidence" value="ECO:0007669"/>
    <property type="project" value="UniProtKB-SubCell"/>
</dbReference>
<dbReference type="EMBL" id="CP011371">
    <property type="protein sequence ID" value="AKJ28894.1"/>
    <property type="molecule type" value="Genomic_DNA"/>
</dbReference>
<dbReference type="NCBIfam" id="NF001453">
    <property type="entry name" value="PRK00312.1"/>
    <property type="match status" value="1"/>
</dbReference>
<evidence type="ECO:0000256" key="4">
    <source>
        <dbReference type="ARBA" id="ARBA00013346"/>
    </source>
</evidence>
<dbReference type="GO" id="GO:0032259">
    <property type="term" value="P:methylation"/>
    <property type="evidence" value="ECO:0007669"/>
    <property type="project" value="UniProtKB-KW"/>
</dbReference>
<evidence type="ECO:0000256" key="3">
    <source>
        <dbReference type="ARBA" id="ARBA00011890"/>
    </source>
</evidence>
<dbReference type="SUPFAM" id="SSF53335">
    <property type="entry name" value="S-adenosyl-L-methionine-dependent methyltransferases"/>
    <property type="match status" value="1"/>
</dbReference>